<proteinExistence type="predicted"/>
<evidence type="ECO:0000313" key="2">
    <source>
        <dbReference type="Proteomes" id="UP000092213"/>
    </source>
</evidence>
<protein>
    <recommendedName>
        <fullName evidence="3">RHS repeat-associated core domain-containing protein</fullName>
    </recommendedName>
</protein>
<organism evidence="1 2">
    <name type="scientific">Bordetella bronchialis</name>
    <dbReference type="NCBI Taxonomy" id="463025"/>
    <lineage>
        <taxon>Bacteria</taxon>
        <taxon>Pseudomonadati</taxon>
        <taxon>Pseudomonadota</taxon>
        <taxon>Betaproteobacteria</taxon>
        <taxon>Burkholderiales</taxon>
        <taxon>Alcaligenaceae</taxon>
        <taxon>Bordetella</taxon>
    </lineage>
</organism>
<dbReference type="EMBL" id="CP016171">
    <property type="protein sequence ID" value="ANN70052.1"/>
    <property type="molecule type" value="Genomic_DNA"/>
</dbReference>
<reference evidence="1 2" key="1">
    <citation type="submission" date="2016-06" db="EMBL/GenBank/DDBJ databases">
        <title>Complete genome sequences of Bordetella bronchialis and Bordetella flabilis.</title>
        <authorList>
            <person name="LiPuma J.J."/>
            <person name="Spilker T."/>
        </authorList>
    </citation>
    <scope>NUCLEOTIDE SEQUENCE [LARGE SCALE GENOMIC DNA]</scope>
    <source>
        <strain evidence="1 2">AU17976</strain>
    </source>
</reference>
<accession>A0A193FQM4</accession>
<dbReference type="STRING" id="463025.BAU08_00650"/>
<name>A0A193FQM4_9BORD</name>
<dbReference type="AlphaFoldDB" id="A0A193FQM4"/>
<sequence length="303" mass="33152">MRGYPLGNAYRWYLPALMRFNKPDDASPFGAAGIHPYTYCAADPVNVTDLSGHIGERLFADLLGKTRQTMARIAGPAAHAMEEAAFRMDAAREDWASRIGAGDVFPVSLSIRLEKNALDDATSLVVRGYSPIGGHGEVPFDIAEMARLGRGGNTLVEGAAITLPPVYVTGTIKDAGTLQIASYPDLLFDVFQGDVRKELLRVRLVIDLVDPDLTYEVDRNEFALAARVPYIKAIHETEPAKRTWIETRGPARWSPVGRYSGRPVDLSVDISTLKPRGEQWPPYERSVAVYPPLPFAGWGAGAI</sequence>
<dbReference type="Gene3D" id="2.180.10.10">
    <property type="entry name" value="RHS repeat-associated core"/>
    <property type="match status" value="1"/>
</dbReference>
<evidence type="ECO:0008006" key="3">
    <source>
        <dbReference type="Google" id="ProtNLM"/>
    </source>
</evidence>
<dbReference type="SUPFAM" id="SSF56399">
    <property type="entry name" value="ADP-ribosylation"/>
    <property type="match status" value="1"/>
</dbReference>
<dbReference type="Proteomes" id="UP000092213">
    <property type="component" value="Chromosome"/>
</dbReference>
<dbReference type="NCBIfam" id="TIGR03696">
    <property type="entry name" value="Rhs_assc_core"/>
    <property type="match status" value="1"/>
</dbReference>
<dbReference type="InterPro" id="IPR022385">
    <property type="entry name" value="Rhs_assc_core"/>
</dbReference>
<evidence type="ECO:0000313" key="1">
    <source>
        <dbReference type="EMBL" id="ANN70052.1"/>
    </source>
</evidence>
<gene>
    <name evidence="1" type="ORF">BAU08_00650</name>
</gene>